<keyword evidence="5" id="KW-0862">Zinc</keyword>
<evidence type="ECO:0000256" key="2">
    <source>
        <dbReference type="ARBA" id="ARBA00022670"/>
    </source>
</evidence>
<proteinExistence type="inferred from homology"/>
<dbReference type="InterPro" id="IPR052759">
    <property type="entry name" value="Metalloprotease_M4"/>
</dbReference>
<feature type="non-terminal residue" evidence="9">
    <location>
        <position position="287"/>
    </location>
</feature>
<keyword evidence="3" id="KW-0479">Metal-binding</keyword>
<keyword evidence="10" id="KW-1185">Reference proteome</keyword>
<evidence type="ECO:0000313" key="10">
    <source>
        <dbReference type="Proteomes" id="UP000799429"/>
    </source>
</evidence>
<dbReference type="EMBL" id="MU006109">
    <property type="protein sequence ID" value="KAF2835456.1"/>
    <property type="molecule type" value="Genomic_DNA"/>
</dbReference>
<evidence type="ECO:0000259" key="8">
    <source>
        <dbReference type="Pfam" id="PF02868"/>
    </source>
</evidence>
<dbReference type="AlphaFoldDB" id="A0A9P4S3D6"/>
<name>A0A9P4S3D6_9PEZI</name>
<protein>
    <submittedName>
        <fullName evidence="9">Zincin</fullName>
    </submittedName>
</protein>
<evidence type="ECO:0000256" key="1">
    <source>
        <dbReference type="ARBA" id="ARBA00009388"/>
    </source>
</evidence>
<keyword evidence="2" id="KW-0645">Protease</keyword>
<dbReference type="OrthoDB" id="5332336at2759"/>
<comment type="similarity">
    <text evidence="1">Belongs to the peptidase M4 family.</text>
</comment>
<dbReference type="Proteomes" id="UP000799429">
    <property type="component" value="Unassembled WGS sequence"/>
</dbReference>
<accession>A0A9P4S3D6</accession>
<dbReference type="InterPro" id="IPR013856">
    <property type="entry name" value="Peptidase_M4_domain"/>
</dbReference>
<dbReference type="Pfam" id="PF02868">
    <property type="entry name" value="Peptidase_M4_C"/>
    <property type="match status" value="1"/>
</dbReference>
<keyword evidence="6" id="KW-0482">Metalloprotease</keyword>
<dbReference type="GO" id="GO:0004222">
    <property type="term" value="F:metalloendopeptidase activity"/>
    <property type="evidence" value="ECO:0007669"/>
    <property type="project" value="InterPro"/>
</dbReference>
<gene>
    <name evidence="9" type="ORF">M501DRAFT_922318</name>
</gene>
<evidence type="ECO:0000259" key="7">
    <source>
        <dbReference type="Pfam" id="PF01447"/>
    </source>
</evidence>
<organism evidence="9 10">
    <name type="scientific">Patellaria atrata CBS 101060</name>
    <dbReference type="NCBI Taxonomy" id="1346257"/>
    <lineage>
        <taxon>Eukaryota</taxon>
        <taxon>Fungi</taxon>
        <taxon>Dikarya</taxon>
        <taxon>Ascomycota</taxon>
        <taxon>Pezizomycotina</taxon>
        <taxon>Dothideomycetes</taxon>
        <taxon>Dothideomycetes incertae sedis</taxon>
        <taxon>Patellariales</taxon>
        <taxon>Patellariaceae</taxon>
        <taxon>Patellaria</taxon>
    </lineage>
</organism>
<evidence type="ECO:0000256" key="3">
    <source>
        <dbReference type="ARBA" id="ARBA00022723"/>
    </source>
</evidence>
<evidence type="ECO:0000256" key="4">
    <source>
        <dbReference type="ARBA" id="ARBA00022801"/>
    </source>
</evidence>
<dbReference type="Gene3D" id="1.10.390.10">
    <property type="entry name" value="Neutral Protease Domain 2"/>
    <property type="match status" value="1"/>
</dbReference>
<dbReference type="InterPro" id="IPR023612">
    <property type="entry name" value="Peptidase_M4"/>
</dbReference>
<dbReference type="SUPFAM" id="SSF55486">
    <property type="entry name" value="Metalloproteases ('zincins'), catalytic domain"/>
    <property type="match status" value="1"/>
</dbReference>
<evidence type="ECO:0000256" key="6">
    <source>
        <dbReference type="ARBA" id="ARBA00023049"/>
    </source>
</evidence>
<reference evidence="9" key="1">
    <citation type="journal article" date="2020" name="Stud. Mycol.">
        <title>101 Dothideomycetes genomes: a test case for predicting lifestyles and emergence of pathogens.</title>
        <authorList>
            <person name="Haridas S."/>
            <person name="Albert R."/>
            <person name="Binder M."/>
            <person name="Bloem J."/>
            <person name="Labutti K."/>
            <person name="Salamov A."/>
            <person name="Andreopoulos B."/>
            <person name="Baker S."/>
            <person name="Barry K."/>
            <person name="Bills G."/>
            <person name="Bluhm B."/>
            <person name="Cannon C."/>
            <person name="Castanera R."/>
            <person name="Culley D."/>
            <person name="Daum C."/>
            <person name="Ezra D."/>
            <person name="Gonzalez J."/>
            <person name="Henrissat B."/>
            <person name="Kuo A."/>
            <person name="Liang C."/>
            <person name="Lipzen A."/>
            <person name="Lutzoni F."/>
            <person name="Magnuson J."/>
            <person name="Mondo S."/>
            <person name="Nolan M."/>
            <person name="Ohm R."/>
            <person name="Pangilinan J."/>
            <person name="Park H.-J."/>
            <person name="Ramirez L."/>
            <person name="Alfaro M."/>
            <person name="Sun H."/>
            <person name="Tritt A."/>
            <person name="Yoshinaga Y."/>
            <person name="Zwiers L.-H."/>
            <person name="Turgeon B."/>
            <person name="Goodwin S."/>
            <person name="Spatafora J."/>
            <person name="Crous P."/>
            <person name="Grigoriev I."/>
        </authorList>
    </citation>
    <scope>NUCLEOTIDE SEQUENCE</scope>
    <source>
        <strain evidence="9">CBS 101060</strain>
    </source>
</reference>
<feature type="domain" description="Peptidase M4" evidence="7">
    <location>
        <begin position="39"/>
        <end position="115"/>
    </location>
</feature>
<dbReference type="GO" id="GO:0006508">
    <property type="term" value="P:proteolysis"/>
    <property type="evidence" value="ECO:0007669"/>
    <property type="project" value="UniProtKB-KW"/>
</dbReference>
<dbReference type="InterPro" id="IPR001570">
    <property type="entry name" value="Peptidase_M4_C_domain"/>
</dbReference>
<dbReference type="CDD" id="cd09597">
    <property type="entry name" value="M4_TLP"/>
    <property type="match status" value="1"/>
</dbReference>
<feature type="non-terminal residue" evidence="9">
    <location>
        <position position="1"/>
    </location>
</feature>
<dbReference type="PANTHER" id="PTHR43579">
    <property type="match status" value="1"/>
</dbReference>
<dbReference type="InterPro" id="IPR027268">
    <property type="entry name" value="Peptidase_M4/M1_CTD_sf"/>
</dbReference>
<feature type="domain" description="Peptidase M4 C-terminal" evidence="8">
    <location>
        <begin position="118"/>
        <end position="287"/>
    </location>
</feature>
<keyword evidence="4" id="KW-0378">Hydrolase</keyword>
<dbReference type="PANTHER" id="PTHR43579:SF1">
    <property type="entry name" value="NEUTRAL METALLOPROTEINASE"/>
    <property type="match status" value="1"/>
</dbReference>
<dbReference type="GO" id="GO:0046872">
    <property type="term" value="F:metal ion binding"/>
    <property type="evidence" value="ECO:0007669"/>
    <property type="project" value="UniProtKB-KW"/>
</dbReference>
<dbReference type="Gene3D" id="3.10.170.10">
    <property type="match status" value="1"/>
</dbReference>
<evidence type="ECO:0000313" key="9">
    <source>
        <dbReference type="EMBL" id="KAF2835456.1"/>
    </source>
</evidence>
<dbReference type="Pfam" id="PF01447">
    <property type="entry name" value="Peptidase_M4"/>
    <property type="match status" value="1"/>
</dbReference>
<comment type="caution">
    <text evidence="9">The sequence shown here is derived from an EMBL/GenBank/DDBJ whole genome shotgun (WGS) entry which is preliminary data.</text>
</comment>
<sequence length="287" mass="31813">WREIYDAGGAEDITSVPFTLICAEGEDLPKKNPVLAECYENFQHTFDFFHNVFGRDSINNRGLPLVANIHFGNRYDNAYWHPTLRQMVFGDGGMYLNNFTSIDVIAHELTHGVTQFEANLEYYGQSGALNESLSDVFGSMVKQYKLGQTIDEADWLIGDRCLLPSESVSGLALRSMKDPGSAYDKLGFVKDPQPASMAKYVKTLEDNGGVHINSGIPNRAFYLAASRFGGHSWEQAGQIWYLTLTSGKLSSRCTFRQFADITCDIAGRNFGSGAKEIVSSAWKDVGV</sequence>
<dbReference type="PRINTS" id="PR00730">
    <property type="entry name" value="THERMOLYSIN"/>
</dbReference>
<evidence type="ECO:0000256" key="5">
    <source>
        <dbReference type="ARBA" id="ARBA00022833"/>
    </source>
</evidence>